<proteinExistence type="predicted"/>
<evidence type="ECO:0000313" key="2">
    <source>
        <dbReference type="Proteomes" id="UP000199441"/>
    </source>
</evidence>
<evidence type="ECO:0000313" key="1">
    <source>
        <dbReference type="EMBL" id="SDW15760.1"/>
    </source>
</evidence>
<name>A0A1H2R9E7_9RHOB</name>
<dbReference type="Proteomes" id="UP000199441">
    <property type="component" value="Unassembled WGS sequence"/>
</dbReference>
<organism evidence="1 2">
    <name type="scientific">Litoreibacter albidus</name>
    <dbReference type="NCBI Taxonomy" id="670155"/>
    <lineage>
        <taxon>Bacteria</taxon>
        <taxon>Pseudomonadati</taxon>
        <taxon>Pseudomonadota</taxon>
        <taxon>Alphaproteobacteria</taxon>
        <taxon>Rhodobacterales</taxon>
        <taxon>Roseobacteraceae</taxon>
        <taxon>Litoreibacter</taxon>
    </lineage>
</organism>
<protein>
    <submittedName>
        <fullName evidence="1">Uncharacterized protein</fullName>
    </submittedName>
</protein>
<dbReference type="AlphaFoldDB" id="A0A1H2R9E7"/>
<sequence length="57" mass="6258">MSTRTLEQKALSLLQAVEKAGKSVASVAIEGRKIELVLSSGENVDEFERIDMRHGKT</sequence>
<keyword evidence="2" id="KW-1185">Reference proteome</keyword>
<dbReference type="EMBL" id="FNOI01000001">
    <property type="protein sequence ID" value="SDW15760.1"/>
    <property type="molecule type" value="Genomic_DNA"/>
</dbReference>
<accession>A0A1H2R9E7</accession>
<reference evidence="2" key="1">
    <citation type="submission" date="2016-10" db="EMBL/GenBank/DDBJ databases">
        <authorList>
            <person name="Varghese N."/>
            <person name="Submissions S."/>
        </authorList>
    </citation>
    <scope>NUCLEOTIDE SEQUENCE [LARGE SCALE GENOMIC DNA]</scope>
    <source>
        <strain evidence="2">DSM 26922</strain>
    </source>
</reference>
<gene>
    <name evidence="1" type="ORF">SAMN04488001_0417</name>
</gene>